<evidence type="ECO:0000313" key="2">
    <source>
        <dbReference type="EMBL" id="TDQ54403.1"/>
    </source>
</evidence>
<dbReference type="Proteomes" id="UP000295281">
    <property type="component" value="Unassembled WGS sequence"/>
</dbReference>
<gene>
    <name evidence="2" type="ORF">EV190_102237</name>
</gene>
<accession>A0A4R6V321</accession>
<comment type="caution">
    <text evidence="2">The sequence shown here is derived from an EMBL/GenBank/DDBJ whole genome shotgun (WGS) entry which is preliminary data.</text>
</comment>
<feature type="domain" description="Roadblock/LAMTOR2" evidence="1">
    <location>
        <begin position="26"/>
        <end position="116"/>
    </location>
</feature>
<sequence>MHRTHQGPPTSSGAKPLQVFTPEDFAWLVGNFASEVSGVEHAVVVSADGLLLTSSRGFPVEHAEQLAAVVSGLQSLAKGAAWLFGKGESEELLLRMRRGHLVVTAIGEGSSLAVLTAPDADMKVVAYQMAVLVEGAGHALTPRLRQQLRNGRREVAVR</sequence>
<dbReference type="InterPro" id="IPR004942">
    <property type="entry name" value="Roadblock/LAMTOR2_dom"/>
</dbReference>
<dbReference type="SUPFAM" id="SSF103196">
    <property type="entry name" value="Roadblock/LC7 domain"/>
    <property type="match status" value="1"/>
</dbReference>
<protein>
    <recommendedName>
        <fullName evidence="1">Roadblock/LAMTOR2 domain-containing protein</fullName>
    </recommendedName>
</protein>
<reference evidence="2 3" key="1">
    <citation type="submission" date="2019-03" db="EMBL/GenBank/DDBJ databases">
        <title>Genomic Encyclopedia of Type Strains, Phase IV (KMG-IV): sequencing the most valuable type-strain genomes for metagenomic binning, comparative biology and taxonomic classification.</title>
        <authorList>
            <person name="Goeker M."/>
        </authorList>
    </citation>
    <scope>NUCLEOTIDE SEQUENCE [LARGE SCALE GENOMIC DNA]</scope>
    <source>
        <strain evidence="2 3">DSM 46770</strain>
    </source>
</reference>
<keyword evidence="3" id="KW-1185">Reference proteome</keyword>
<dbReference type="SMART" id="SM00960">
    <property type="entry name" value="Robl_LC7"/>
    <property type="match status" value="1"/>
</dbReference>
<dbReference type="OrthoDB" id="5187023at2"/>
<dbReference type="PANTHER" id="PTHR36222">
    <property type="entry name" value="SERINE PROTEASE INHIBITOR RV3364C"/>
    <property type="match status" value="1"/>
</dbReference>
<dbReference type="Gene3D" id="3.30.450.30">
    <property type="entry name" value="Dynein light chain 2a, cytoplasmic"/>
    <property type="match status" value="1"/>
</dbReference>
<name>A0A4R6V321_9ACTN</name>
<dbReference type="AlphaFoldDB" id="A0A4R6V321"/>
<dbReference type="EMBL" id="SNYN01000002">
    <property type="protein sequence ID" value="TDQ54403.1"/>
    <property type="molecule type" value="Genomic_DNA"/>
</dbReference>
<dbReference type="InterPro" id="IPR053141">
    <property type="entry name" value="Mycobact_SerProt_Inhib_Rv3364c"/>
</dbReference>
<evidence type="ECO:0000313" key="3">
    <source>
        <dbReference type="Proteomes" id="UP000295281"/>
    </source>
</evidence>
<dbReference type="PANTHER" id="PTHR36222:SF1">
    <property type="entry name" value="SERINE PROTEASE INHIBITOR RV3364C"/>
    <property type="match status" value="1"/>
</dbReference>
<dbReference type="Pfam" id="PF03259">
    <property type="entry name" value="Robl_LC7"/>
    <property type="match status" value="1"/>
</dbReference>
<proteinExistence type="predicted"/>
<evidence type="ECO:0000259" key="1">
    <source>
        <dbReference type="SMART" id="SM00960"/>
    </source>
</evidence>
<organism evidence="2 3">
    <name type="scientific">Actinorugispora endophytica</name>
    <dbReference type="NCBI Taxonomy" id="1605990"/>
    <lineage>
        <taxon>Bacteria</taxon>
        <taxon>Bacillati</taxon>
        <taxon>Actinomycetota</taxon>
        <taxon>Actinomycetes</taxon>
        <taxon>Streptosporangiales</taxon>
        <taxon>Nocardiopsidaceae</taxon>
        <taxon>Actinorugispora</taxon>
    </lineage>
</organism>